<organism evidence="3 4">
    <name type="scientific">Taxus chinensis</name>
    <name type="common">Chinese yew</name>
    <name type="synonym">Taxus wallichiana var. chinensis</name>
    <dbReference type="NCBI Taxonomy" id="29808"/>
    <lineage>
        <taxon>Eukaryota</taxon>
        <taxon>Viridiplantae</taxon>
        <taxon>Streptophyta</taxon>
        <taxon>Embryophyta</taxon>
        <taxon>Tracheophyta</taxon>
        <taxon>Spermatophyta</taxon>
        <taxon>Pinopsida</taxon>
        <taxon>Pinidae</taxon>
        <taxon>Conifers II</taxon>
        <taxon>Cupressales</taxon>
        <taxon>Taxaceae</taxon>
        <taxon>Taxus</taxon>
    </lineage>
</organism>
<reference evidence="3 4" key="1">
    <citation type="journal article" date="2021" name="Nat. Plants">
        <title>The Taxus genome provides insights into paclitaxel biosynthesis.</title>
        <authorList>
            <person name="Xiong X."/>
            <person name="Gou J."/>
            <person name="Liao Q."/>
            <person name="Li Y."/>
            <person name="Zhou Q."/>
            <person name="Bi G."/>
            <person name="Li C."/>
            <person name="Du R."/>
            <person name="Wang X."/>
            <person name="Sun T."/>
            <person name="Guo L."/>
            <person name="Liang H."/>
            <person name="Lu P."/>
            <person name="Wu Y."/>
            <person name="Zhang Z."/>
            <person name="Ro D.K."/>
            <person name="Shang Y."/>
            <person name="Huang S."/>
            <person name="Yan J."/>
        </authorList>
    </citation>
    <scope>NUCLEOTIDE SEQUENCE [LARGE SCALE GENOMIC DNA]</scope>
    <source>
        <strain evidence="3">Ta-2019</strain>
    </source>
</reference>
<dbReference type="Proteomes" id="UP000824469">
    <property type="component" value="Unassembled WGS sequence"/>
</dbReference>
<evidence type="ECO:0000256" key="1">
    <source>
        <dbReference type="SAM" id="MobiDB-lite"/>
    </source>
</evidence>
<accession>A0AA38GS22</accession>
<feature type="transmembrane region" description="Helical" evidence="2">
    <location>
        <begin position="6"/>
        <end position="25"/>
    </location>
</feature>
<feature type="compositionally biased region" description="Low complexity" evidence="1">
    <location>
        <begin position="62"/>
        <end position="72"/>
    </location>
</feature>
<dbReference type="EMBL" id="JAHRHJ020000002">
    <property type="protein sequence ID" value="KAH9325635.1"/>
    <property type="molecule type" value="Genomic_DNA"/>
</dbReference>
<dbReference type="AlphaFoldDB" id="A0AA38GS22"/>
<keyword evidence="2" id="KW-1133">Transmembrane helix</keyword>
<name>A0AA38GS22_TAXCH</name>
<evidence type="ECO:0000256" key="2">
    <source>
        <dbReference type="SAM" id="Phobius"/>
    </source>
</evidence>
<evidence type="ECO:0000313" key="4">
    <source>
        <dbReference type="Proteomes" id="UP000824469"/>
    </source>
</evidence>
<comment type="caution">
    <text evidence="3">The sequence shown here is derived from an EMBL/GenBank/DDBJ whole genome shotgun (WGS) entry which is preliminary data.</text>
</comment>
<keyword evidence="4" id="KW-1185">Reference proteome</keyword>
<sequence>MESTVYLAMAMAMAMGIVVAVLSLWRLRRPSTHQQEDHDQVPVVNPPVMQSGTRRMRRRTRASTSSSAITPE</sequence>
<evidence type="ECO:0000313" key="3">
    <source>
        <dbReference type="EMBL" id="KAH9325635.1"/>
    </source>
</evidence>
<proteinExistence type="predicted"/>
<protein>
    <submittedName>
        <fullName evidence="3">Uncharacterized protein</fullName>
    </submittedName>
</protein>
<feature type="non-terminal residue" evidence="3">
    <location>
        <position position="1"/>
    </location>
</feature>
<keyword evidence="2" id="KW-0812">Transmembrane</keyword>
<keyword evidence="2" id="KW-0472">Membrane</keyword>
<feature type="region of interest" description="Disordered" evidence="1">
    <location>
        <begin position="31"/>
        <end position="72"/>
    </location>
</feature>
<gene>
    <name evidence="3" type="ORF">KI387_005813</name>
</gene>